<organism evidence="2 3">
    <name type="scientific">Flaviflexus salsibiostraticola</name>
    <dbReference type="NCBI Taxonomy" id="1282737"/>
    <lineage>
        <taxon>Bacteria</taxon>
        <taxon>Bacillati</taxon>
        <taxon>Actinomycetota</taxon>
        <taxon>Actinomycetes</taxon>
        <taxon>Actinomycetales</taxon>
        <taxon>Actinomycetaceae</taxon>
        <taxon>Flaviflexus</taxon>
    </lineage>
</organism>
<feature type="transmembrane region" description="Helical" evidence="1">
    <location>
        <begin position="24"/>
        <end position="43"/>
    </location>
</feature>
<dbReference type="Proteomes" id="UP000270021">
    <property type="component" value="Chromosome"/>
</dbReference>
<dbReference type="AlphaFoldDB" id="A0A3S8Z7Q5"/>
<feature type="transmembrane region" description="Helical" evidence="1">
    <location>
        <begin position="49"/>
        <end position="68"/>
    </location>
</feature>
<dbReference type="RefSeq" id="WP_126039151.1">
    <property type="nucleotide sequence ID" value="NZ_CP034438.1"/>
</dbReference>
<keyword evidence="1" id="KW-1133">Transmembrane helix</keyword>
<keyword evidence="3" id="KW-1185">Reference proteome</keyword>
<evidence type="ECO:0000313" key="3">
    <source>
        <dbReference type="Proteomes" id="UP000270021"/>
    </source>
</evidence>
<dbReference type="KEGG" id="fsl:EJO69_03205"/>
<protein>
    <submittedName>
        <fullName evidence="2">Uncharacterized protein</fullName>
    </submittedName>
</protein>
<sequence>MSTPELEKYRLPEARPFDNHGRTVAGWTWAIGICVAAFVIGLGLVFSAIVAWIGVGLIAVVTAVSLGLKAAGRGQPNRLTHTAKGGAWYHE</sequence>
<dbReference type="EMBL" id="CP034438">
    <property type="protein sequence ID" value="AZN29425.1"/>
    <property type="molecule type" value="Genomic_DNA"/>
</dbReference>
<evidence type="ECO:0000256" key="1">
    <source>
        <dbReference type="SAM" id="Phobius"/>
    </source>
</evidence>
<keyword evidence="1" id="KW-0812">Transmembrane</keyword>
<reference evidence="2 3" key="1">
    <citation type="submission" date="2018-12" db="EMBL/GenBank/DDBJ databases">
        <title>Complete genome sequence of Flaviflexus salsibiostraticola KCTC 33148.</title>
        <authorList>
            <person name="Bae J.-W."/>
        </authorList>
    </citation>
    <scope>NUCLEOTIDE SEQUENCE [LARGE SCALE GENOMIC DNA]</scope>
    <source>
        <strain evidence="2 3">KCTC 33148</strain>
    </source>
</reference>
<gene>
    <name evidence="2" type="ORF">EJO69_03205</name>
</gene>
<evidence type="ECO:0000313" key="2">
    <source>
        <dbReference type="EMBL" id="AZN29425.1"/>
    </source>
</evidence>
<accession>A0A3S8Z7Q5</accession>
<name>A0A3S8Z7Q5_9ACTO</name>
<dbReference type="OrthoDB" id="5149710at2"/>
<keyword evidence="1" id="KW-0472">Membrane</keyword>
<proteinExistence type="predicted"/>